<feature type="compositionally biased region" description="Polar residues" evidence="1">
    <location>
        <begin position="112"/>
        <end position="153"/>
    </location>
</feature>
<accession>A0A9P5HH08</accession>
<evidence type="ECO:0000313" key="2">
    <source>
        <dbReference type="EMBL" id="KAF7557833.1"/>
    </source>
</evidence>
<dbReference type="Proteomes" id="UP000722485">
    <property type="component" value="Unassembled WGS sequence"/>
</dbReference>
<protein>
    <submittedName>
        <fullName evidence="2">Uncharacterized protein</fullName>
    </submittedName>
</protein>
<feature type="compositionally biased region" description="Basic and acidic residues" evidence="1">
    <location>
        <begin position="49"/>
        <end position="74"/>
    </location>
</feature>
<evidence type="ECO:0000313" key="3">
    <source>
        <dbReference type="Proteomes" id="UP000722485"/>
    </source>
</evidence>
<reference evidence="2" key="1">
    <citation type="submission" date="2020-03" db="EMBL/GenBank/DDBJ databases">
        <title>Draft Genome Sequence of Cylindrodendrum hubeiense.</title>
        <authorList>
            <person name="Buettner E."/>
            <person name="Kellner H."/>
        </authorList>
    </citation>
    <scope>NUCLEOTIDE SEQUENCE</scope>
    <source>
        <strain evidence="2">IHI 201604</strain>
    </source>
</reference>
<name>A0A9P5HH08_9HYPO</name>
<comment type="caution">
    <text evidence="2">The sequence shown here is derived from an EMBL/GenBank/DDBJ whole genome shotgun (WGS) entry which is preliminary data.</text>
</comment>
<organism evidence="2 3">
    <name type="scientific">Cylindrodendrum hubeiense</name>
    <dbReference type="NCBI Taxonomy" id="595255"/>
    <lineage>
        <taxon>Eukaryota</taxon>
        <taxon>Fungi</taxon>
        <taxon>Dikarya</taxon>
        <taxon>Ascomycota</taxon>
        <taxon>Pezizomycotina</taxon>
        <taxon>Sordariomycetes</taxon>
        <taxon>Hypocreomycetidae</taxon>
        <taxon>Hypocreales</taxon>
        <taxon>Nectriaceae</taxon>
        <taxon>Cylindrodendrum</taxon>
    </lineage>
</organism>
<sequence length="153" mass="16098">MSRIVDDVKSGLKGIRGAGDVLRGGLMEATDNAFEPEGTVVPQQNKNAAVKEKGKQDIKGADEMVSRHEWERKNRAAGRQAQVAGAPTTRVPATGMPTSGGLGNDGNVAAGQITQPQTSTTYHPESKSTIGGVNESIPPQTEQNFPIQGNANY</sequence>
<feature type="region of interest" description="Disordered" evidence="1">
    <location>
        <begin position="44"/>
        <end position="153"/>
    </location>
</feature>
<evidence type="ECO:0000256" key="1">
    <source>
        <dbReference type="SAM" id="MobiDB-lite"/>
    </source>
</evidence>
<dbReference type="EMBL" id="JAANBB010000003">
    <property type="protein sequence ID" value="KAF7557833.1"/>
    <property type="molecule type" value="Genomic_DNA"/>
</dbReference>
<keyword evidence="3" id="KW-1185">Reference proteome</keyword>
<gene>
    <name evidence="2" type="ORF">G7Z17_g374</name>
</gene>
<dbReference type="OrthoDB" id="4779541at2759"/>
<dbReference type="AlphaFoldDB" id="A0A9P5HH08"/>
<proteinExistence type="predicted"/>
<feature type="compositionally biased region" description="Low complexity" evidence="1">
    <location>
        <begin position="77"/>
        <end position="86"/>
    </location>
</feature>